<gene>
    <name evidence="2" type="ORF">PoB_004461000</name>
</gene>
<dbReference type="Proteomes" id="UP000735302">
    <property type="component" value="Unassembled WGS sequence"/>
</dbReference>
<comment type="caution">
    <text evidence="2">The sequence shown here is derived from an EMBL/GenBank/DDBJ whole genome shotgun (WGS) entry which is preliminary data.</text>
</comment>
<evidence type="ECO:0000256" key="1">
    <source>
        <dbReference type="SAM" id="MobiDB-lite"/>
    </source>
</evidence>
<evidence type="ECO:0000313" key="2">
    <source>
        <dbReference type="EMBL" id="GFO18105.1"/>
    </source>
</evidence>
<protein>
    <submittedName>
        <fullName evidence="2">Uncharacterized protein</fullName>
    </submittedName>
</protein>
<feature type="region of interest" description="Disordered" evidence="1">
    <location>
        <begin position="191"/>
        <end position="214"/>
    </location>
</feature>
<name>A0AAV4BG75_9GAST</name>
<reference evidence="2 3" key="1">
    <citation type="journal article" date="2021" name="Elife">
        <title>Chloroplast acquisition without the gene transfer in kleptoplastic sea slugs, Plakobranchus ocellatus.</title>
        <authorList>
            <person name="Maeda T."/>
            <person name="Takahashi S."/>
            <person name="Yoshida T."/>
            <person name="Shimamura S."/>
            <person name="Takaki Y."/>
            <person name="Nagai Y."/>
            <person name="Toyoda A."/>
            <person name="Suzuki Y."/>
            <person name="Arimoto A."/>
            <person name="Ishii H."/>
            <person name="Satoh N."/>
            <person name="Nishiyama T."/>
            <person name="Hasebe M."/>
            <person name="Maruyama T."/>
            <person name="Minagawa J."/>
            <person name="Obokata J."/>
            <person name="Shigenobu S."/>
        </authorList>
    </citation>
    <scope>NUCLEOTIDE SEQUENCE [LARGE SCALE GENOMIC DNA]</scope>
</reference>
<accession>A0AAV4BG75</accession>
<keyword evidence="3" id="KW-1185">Reference proteome</keyword>
<sequence>MAGLEPATEGSLQISGRTHKPLGHRCSHTQHGLSKIKQGGIGGTVVGESTLRSAGILLSRIRASLPAPWPKGWPKSLRSPCCGLAVYQNQLNQLCYIAKPIKKALVVLEAYRPIDNFGFEARNEELERTKLSKLNYNCIDIKRCTMLPSAVCTGTDRECITPSEQALTEVMLCARTKHLIFNRYVKMGPVVQTSSSPPQEPSVRSYTKKSSDSP</sequence>
<proteinExistence type="predicted"/>
<feature type="compositionally biased region" description="Polar residues" evidence="1">
    <location>
        <begin position="191"/>
        <end position="205"/>
    </location>
</feature>
<organism evidence="2 3">
    <name type="scientific">Plakobranchus ocellatus</name>
    <dbReference type="NCBI Taxonomy" id="259542"/>
    <lineage>
        <taxon>Eukaryota</taxon>
        <taxon>Metazoa</taxon>
        <taxon>Spiralia</taxon>
        <taxon>Lophotrochozoa</taxon>
        <taxon>Mollusca</taxon>
        <taxon>Gastropoda</taxon>
        <taxon>Heterobranchia</taxon>
        <taxon>Euthyneura</taxon>
        <taxon>Panpulmonata</taxon>
        <taxon>Sacoglossa</taxon>
        <taxon>Placobranchoidea</taxon>
        <taxon>Plakobranchidae</taxon>
        <taxon>Plakobranchus</taxon>
    </lineage>
</organism>
<dbReference type="AlphaFoldDB" id="A0AAV4BG75"/>
<evidence type="ECO:0000313" key="3">
    <source>
        <dbReference type="Proteomes" id="UP000735302"/>
    </source>
</evidence>
<dbReference type="EMBL" id="BLXT01004931">
    <property type="protein sequence ID" value="GFO18105.1"/>
    <property type="molecule type" value="Genomic_DNA"/>
</dbReference>